<sequence>MMSLLFRNFLPGNKTFLHETCHRNCFYTTELIGILPHNIFPYAPIDLNIYSKENLGEESTALLEKE</sequence>
<dbReference type="EMBL" id="CM009300">
    <property type="protein sequence ID" value="PNT11455.1"/>
    <property type="molecule type" value="Genomic_DNA"/>
</dbReference>
<organism evidence="1 2">
    <name type="scientific">Populus trichocarpa</name>
    <name type="common">Western balsam poplar</name>
    <name type="synonym">Populus balsamifera subsp. trichocarpa</name>
    <dbReference type="NCBI Taxonomy" id="3694"/>
    <lineage>
        <taxon>Eukaryota</taxon>
        <taxon>Viridiplantae</taxon>
        <taxon>Streptophyta</taxon>
        <taxon>Embryophyta</taxon>
        <taxon>Tracheophyta</taxon>
        <taxon>Spermatophyta</taxon>
        <taxon>Magnoliopsida</taxon>
        <taxon>eudicotyledons</taxon>
        <taxon>Gunneridae</taxon>
        <taxon>Pentapetalae</taxon>
        <taxon>rosids</taxon>
        <taxon>fabids</taxon>
        <taxon>Malpighiales</taxon>
        <taxon>Salicaceae</taxon>
        <taxon>Saliceae</taxon>
        <taxon>Populus</taxon>
    </lineage>
</organism>
<gene>
    <name evidence="1" type="ORF">POPTR_011G022700</name>
</gene>
<dbReference type="InParanoid" id="B9HZ59"/>
<proteinExistence type="predicted"/>
<evidence type="ECO:0000313" key="1">
    <source>
        <dbReference type="EMBL" id="PNT11455.1"/>
    </source>
</evidence>
<dbReference type="AlphaFoldDB" id="B9HZ59"/>
<reference evidence="1 2" key="1">
    <citation type="journal article" date="2006" name="Science">
        <title>The genome of black cottonwood, Populus trichocarpa (Torr. &amp; Gray).</title>
        <authorList>
            <person name="Tuskan G.A."/>
            <person name="Difazio S."/>
            <person name="Jansson S."/>
            <person name="Bohlmann J."/>
            <person name="Grigoriev I."/>
            <person name="Hellsten U."/>
            <person name="Putnam N."/>
            <person name="Ralph S."/>
            <person name="Rombauts S."/>
            <person name="Salamov A."/>
            <person name="Schein J."/>
            <person name="Sterck L."/>
            <person name="Aerts A."/>
            <person name="Bhalerao R.R."/>
            <person name="Bhalerao R.P."/>
            <person name="Blaudez D."/>
            <person name="Boerjan W."/>
            <person name="Brun A."/>
            <person name="Brunner A."/>
            <person name="Busov V."/>
            <person name="Campbell M."/>
            <person name="Carlson J."/>
            <person name="Chalot M."/>
            <person name="Chapman J."/>
            <person name="Chen G.L."/>
            <person name="Cooper D."/>
            <person name="Coutinho P.M."/>
            <person name="Couturier J."/>
            <person name="Covert S."/>
            <person name="Cronk Q."/>
            <person name="Cunningham R."/>
            <person name="Davis J."/>
            <person name="Degroeve S."/>
            <person name="Dejardin A."/>
            <person name="Depamphilis C."/>
            <person name="Detter J."/>
            <person name="Dirks B."/>
            <person name="Dubchak I."/>
            <person name="Duplessis S."/>
            <person name="Ehlting J."/>
            <person name="Ellis B."/>
            <person name="Gendler K."/>
            <person name="Goodstein D."/>
            <person name="Gribskov M."/>
            <person name="Grimwood J."/>
            <person name="Groover A."/>
            <person name="Gunter L."/>
            <person name="Hamberger B."/>
            <person name="Heinze B."/>
            <person name="Helariutta Y."/>
            <person name="Henrissat B."/>
            <person name="Holligan D."/>
            <person name="Holt R."/>
            <person name="Huang W."/>
            <person name="Islam-Faridi N."/>
            <person name="Jones S."/>
            <person name="Jones-Rhoades M."/>
            <person name="Jorgensen R."/>
            <person name="Joshi C."/>
            <person name="Kangasjarvi J."/>
            <person name="Karlsson J."/>
            <person name="Kelleher C."/>
            <person name="Kirkpatrick R."/>
            <person name="Kirst M."/>
            <person name="Kohler A."/>
            <person name="Kalluri U."/>
            <person name="Larimer F."/>
            <person name="Leebens-Mack J."/>
            <person name="Leple J.C."/>
            <person name="Locascio P."/>
            <person name="Lou Y."/>
            <person name="Lucas S."/>
            <person name="Martin F."/>
            <person name="Montanini B."/>
            <person name="Napoli C."/>
            <person name="Nelson D.R."/>
            <person name="Nelson C."/>
            <person name="Nieminen K."/>
            <person name="Nilsson O."/>
            <person name="Pereda V."/>
            <person name="Peter G."/>
            <person name="Philippe R."/>
            <person name="Pilate G."/>
            <person name="Poliakov A."/>
            <person name="Razumovskaya J."/>
            <person name="Richardson P."/>
            <person name="Rinaldi C."/>
            <person name="Ritland K."/>
            <person name="Rouze P."/>
            <person name="Ryaboy D."/>
            <person name="Schmutz J."/>
            <person name="Schrader J."/>
            <person name="Segerman B."/>
            <person name="Shin H."/>
            <person name="Siddiqui A."/>
            <person name="Sterky F."/>
            <person name="Terry A."/>
            <person name="Tsai C.J."/>
            <person name="Uberbacher E."/>
            <person name="Unneberg P."/>
            <person name="Vahala J."/>
            <person name="Wall K."/>
            <person name="Wessler S."/>
            <person name="Yang G."/>
            <person name="Yin T."/>
            <person name="Douglas C."/>
            <person name="Marra M."/>
            <person name="Sandberg G."/>
            <person name="Van de Peer Y."/>
            <person name="Rokhsar D."/>
        </authorList>
    </citation>
    <scope>NUCLEOTIDE SEQUENCE [LARGE SCALE GENOMIC DNA]</scope>
    <source>
        <strain evidence="2">cv. Nisqually</strain>
    </source>
</reference>
<name>B9HZ59_POPTR</name>
<dbReference type="HOGENOM" id="CLU_2835900_0_0_1"/>
<keyword evidence="2" id="KW-1185">Reference proteome</keyword>
<dbReference type="Proteomes" id="UP000006729">
    <property type="component" value="Chromosome 11"/>
</dbReference>
<evidence type="ECO:0000313" key="2">
    <source>
        <dbReference type="Proteomes" id="UP000006729"/>
    </source>
</evidence>
<accession>B9HZ59</accession>
<protein>
    <submittedName>
        <fullName evidence="1">Uncharacterized protein</fullName>
    </submittedName>
</protein>